<dbReference type="Gene3D" id="3.40.640.10">
    <property type="entry name" value="Type I PLP-dependent aspartate aminotransferase-like (Major domain)"/>
    <property type="match status" value="1"/>
</dbReference>
<gene>
    <name evidence="5" type="ORF">S01H4_62707</name>
</gene>
<dbReference type="SUPFAM" id="SSF53383">
    <property type="entry name" value="PLP-dependent transferases"/>
    <property type="match status" value="1"/>
</dbReference>
<evidence type="ECO:0000259" key="4">
    <source>
        <dbReference type="Pfam" id="PF00155"/>
    </source>
</evidence>
<dbReference type="EMBL" id="BART01037497">
    <property type="protein sequence ID" value="GAH08145.1"/>
    <property type="molecule type" value="Genomic_DNA"/>
</dbReference>
<dbReference type="AlphaFoldDB" id="X1DIN4"/>
<keyword evidence="2" id="KW-0032">Aminotransferase</keyword>
<comment type="cofactor">
    <cofactor evidence="1">
        <name>pyridoxal 5'-phosphate</name>
        <dbReference type="ChEBI" id="CHEBI:597326"/>
    </cofactor>
</comment>
<protein>
    <recommendedName>
        <fullName evidence="4">Aminotransferase class I/classII large domain-containing protein</fullName>
    </recommendedName>
</protein>
<name>X1DIN4_9ZZZZ</name>
<dbReference type="GO" id="GO:0030170">
    <property type="term" value="F:pyridoxal phosphate binding"/>
    <property type="evidence" value="ECO:0007669"/>
    <property type="project" value="InterPro"/>
</dbReference>
<proteinExistence type="predicted"/>
<evidence type="ECO:0000256" key="2">
    <source>
        <dbReference type="ARBA" id="ARBA00022576"/>
    </source>
</evidence>
<keyword evidence="3" id="KW-0808">Transferase</keyword>
<feature type="non-terminal residue" evidence="5">
    <location>
        <position position="136"/>
    </location>
</feature>
<dbReference type="PANTHER" id="PTHR42832:SF3">
    <property type="entry name" value="L-GLUTAMINE--4-(METHYLSULFANYL)-2-OXOBUTANOATE AMINOTRANSFERASE"/>
    <property type="match status" value="1"/>
</dbReference>
<dbReference type="GO" id="GO:0008483">
    <property type="term" value="F:transaminase activity"/>
    <property type="evidence" value="ECO:0007669"/>
    <property type="project" value="UniProtKB-KW"/>
</dbReference>
<accession>X1DIN4</accession>
<evidence type="ECO:0000256" key="1">
    <source>
        <dbReference type="ARBA" id="ARBA00001933"/>
    </source>
</evidence>
<organism evidence="5">
    <name type="scientific">marine sediment metagenome</name>
    <dbReference type="NCBI Taxonomy" id="412755"/>
    <lineage>
        <taxon>unclassified sequences</taxon>
        <taxon>metagenomes</taxon>
        <taxon>ecological metagenomes</taxon>
    </lineage>
</organism>
<dbReference type="InterPro" id="IPR015421">
    <property type="entry name" value="PyrdxlP-dep_Trfase_major"/>
</dbReference>
<dbReference type="PANTHER" id="PTHR42832">
    <property type="entry name" value="AMINO ACID AMINOTRANSFERASE"/>
    <property type="match status" value="1"/>
</dbReference>
<sequence length="136" mass="15565">MSLCPTAQPHLIPLLEENNFLPDFDAIDVEILKKTKLMYLNYPNNPTGAIAPKEFLKKAVDYAEDYQFLIVYDNPYSEFTYEDYIAPSLLELDQNHVEINSASKMFCMTGFRCGWAVGHRDIIKGIRKVKSHIDSG</sequence>
<dbReference type="Pfam" id="PF00155">
    <property type="entry name" value="Aminotran_1_2"/>
    <property type="match status" value="1"/>
</dbReference>
<dbReference type="InterPro" id="IPR015424">
    <property type="entry name" value="PyrdxlP-dep_Trfase"/>
</dbReference>
<comment type="caution">
    <text evidence="5">The sequence shown here is derived from an EMBL/GenBank/DDBJ whole genome shotgun (WGS) entry which is preliminary data.</text>
</comment>
<reference evidence="5" key="1">
    <citation type="journal article" date="2014" name="Front. Microbiol.">
        <title>High frequency of phylogenetically diverse reductive dehalogenase-homologous genes in deep subseafloor sedimentary metagenomes.</title>
        <authorList>
            <person name="Kawai M."/>
            <person name="Futagami T."/>
            <person name="Toyoda A."/>
            <person name="Takaki Y."/>
            <person name="Nishi S."/>
            <person name="Hori S."/>
            <person name="Arai W."/>
            <person name="Tsubouchi T."/>
            <person name="Morono Y."/>
            <person name="Uchiyama I."/>
            <person name="Ito T."/>
            <person name="Fujiyama A."/>
            <person name="Inagaki F."/>
            <person name="Takami H."/>
        </authorList>
    </citation>
    <scope>NUCLEOTIDE SEQUENCE</scope>
    <source>
        <strain evidence="5">Expedition CK06-06</strain>
    </source>
</reference>
<feature type="domain" description="Aminotransferase class I/classII large" evidence="4">
    <location>
        <begin position="8"/>
        <end position="132"/>
    </location>
</feature>
<evidence type="ECO:0000313" key="5">
    <source>
        <dbReference type="EMBL" id="GAH08145.1"/>
    </source>
</evidence>
<evidence type="ECO:0000256" key="3">
    <source>
        <dbReference type="ARBA" id="ARBA00022679"/>
    </source>
</evidence>
<dbReference type="CDD" id="cd00609">
    <property type="entry name" value="AAT_like"/>
    <property type="match status" value="1"/>
</dbReference>
<dbReference type="InterPro" id="IPR050881">
    <property type="entry name" value="LL-DAP_aminotransferase"/>
</dbReference>
<dbReference type="InterPro" id="IPR004839">
    <property type="entry name" value="Aminotransferase_I/II_large"/>
</dbReference>